<feature type="signal peptide" evidence="2">
    <location>
        <begin position="1"/>
        <end position="23"/>
    </location>
</feature>
<evidence type="ECO:0000313" key="3">
    <source>
        <dbReference type="EMBL" id="MFD0946037.1"/>
    </source>
</evidence>
<reference evidence="4" key="1">
    <citation type="journal article" date="2019" name="Int. J. Syst. Evol. Microbiol.">
        <title>The Global Catalogue of Microorganisms (GCM) 10K type strain sequencing project: providing services to taxonomists for standard genome sequencing and annotation.</title>
        <authorList>
            <consortium name="The Broad Institute Genomics Platform"/>
            <consortium name="The Broad Institute Genome Sequencing Center for Infectious Disease"/>
            <person name="Wu L."/>
            <person name="Ma J."/>
        </authorList>
    </citation>
    <scope>NUCLEOTIDE SEQUENCE [LARGE SCALE GENOMIC DNA]</scope>
    <source>
        <strain evidence="4">CCUG 62982</strain>
    </source>
</reference>
<protein>
    <submittedName>
        <fullName evidence="3">Uncharacterized protein</fullName>
    </submittedName>
</protein>
<dbReference type="RefSeq" id="WP_264943170.1">
    <property type="nucleotide sequence ID" value="NZ_JAPDRA010000002.1"/>
</dbReference>
<accession>A0ABW3H5A5</accession>
<name>A0ABW3H5A5_9SPHN</name>
<keyword evidence="2" id="KW-0732">Signal</keyword>
<sequence length="210" mass="22375">MRNATRLLLGASLILGTCLPAVAQTASGAPPVAAPAPSPSPAPACDATAIDSPPGKAWWAENRWRYADDAAATAAYQALVKGQSPWPSWYVPTVPNPPITVLPTGTRFQMAIAPGQQPDSPGGWGTFDYIADVEDVRAHLAVTTGFKAAVDRVVTYEVVRLLPVTIGPVGPQVDAGTCSYLPGRWSQFNMLPPWNERMGYLKVIEVRPIN</sequence>
<evidence type="ECO:0000256" key="1">
    <source>
        <dbReference type="SAM" id="MobiDB-lite"/>
    </source>
</evidence>
<feature type="compositionally biased region" description="Pro residues" evidence="1">
    <location>
        <begin position="32"/>
        <end position="42"/>
    </location>
</feature>
<organism evidence="3 4">
    <name type="scientific">Sphingomonas canadensis</name>
    <dbReference type="NCBI Taxonomy" id="1219257"/>
    <lineage>
        <taxon>Bacteria</taxon>
        <taxon>Pseudomonadati</taxon>
        <taxon>Pseudomonadota</taxon>
        <taxon>Alphaproteobacteria</taxon>
        <taxon>Sphingomonadales</taxon>
        <taxon>Sphingomonadaceae</taxon>
        <taxon>Sphingomonas</taxon>
    </lineage>
</organism>
<dbReference type="EMBL" id="JBHTJG010000002">
    <property type="protein sequence ID" value="MFD0946037.1"/>
    <property type="molecule type" value="Genomic_DNA"/>
</dbReference>
<feature type="chain" id="PRO_5047029972" evidence="2">
    <location>
        <begin position="24"/>
        <end position="210"/>
    </location>
</feature>
<feature type="region of interest" description="Disordered" evidence="1">
    <location>
        <begin position="27"/>
        <end position="46"/>
    </location>
</feature>
<keyword evidence="4" id="KW-1185">Reference proteome</keyword>
<dbReference type="Proteomes" id="UP001596977">
    <property type="component" value="Unassembled WGS sequence"/>
</dbReference>
<proteinExistence type="predicted"/>
<comment type="caution">
    <text evidence="3">The sequence shown here is derived from an EMBL/GenBank/DDBJ whole genome shotgun (WGS) entry which is preliminary data.</text>
</comment>
<gene>
    <name evidence="3" type="ORF">ACFQ1E_06790</name>
</gene>
<evidence type="ECO:0000313" key="4">
    <source>
        <dbReference type="Proteomes" id="UP001596977"/>
    </source>
</evidence>
<evidence type="ECO:0000256" key="2">
    <source>
        <dbReference type="SAM" id="SignalP"/>
    </source>
</evidence>